<sequence length="149" mass="16440">MYCRNCGKEIGDADAFCPHCGAAQEAPPQEPQGEPAGAQYREQSQFHDQNQYQYQYRGEGAYPAAEDSGSAGWGVLGFFFPIVGLILFLVWKGTKPRCAKKAGIGALIGVIVEFVLGIILGILMVQLADEYWNEYYYGVVQIVSALRFM</sequence>
<comment type="caution">
    <text evidence="3">The sequence shown here is derived from an EMBL/GenBank/DDBJ whole genome shotgun (WGS) entry which is preliminary data.</text>
</comment>
<accession>A0A9D2ID29</accession>
<reference evidence="3" key="1">
    <citation type="journal article" date="2021" name="PeerJ">
        <title>Extensive microbial diversity within the chicken gut microbiome revealed by metagenomics and culture.</title>
        <authorList>
            <person name="Gilroy R."/>
            <person name="Ravi A."/>
            <person name="Getino M."/>
            <person name="Pursley I."/>
            <person name="Horton D.L."/>
            <person name="Alikhan N.F."/>
            <person name="Baker D."/>
            <person name="Gharbi K."/>
            <person name="Hall N."/>
            <person name="Watson M."/>
            <person name="Adriaenssens E.M."/>
            <person name="Foster-Nyarko E."/>
            <person name="Jarju S."/>
            <person name="Secka A."/>
            <person name="Antonio M."/>
            <person name="Oren A."/>
            <person name="Chaudhuri R.R."/>
            <person name="La Ragione R."/>
            <person name="Hildebrand F."/>
            <person name="Pallen M.J."/>
        </authorList>
    </citation>
    <scope>NUCLEOTIDE SEQUENCE</scope>
    <source>
        <strain evidence="3">CHK187-5294</strain>
    </source>
</reference>
<feature type="transmembrane region" description="Helical" evidence="1">
    <location>
        <begin position="71"/>
        <end position="91"/>
    </location>
</feature>
<protein>
    <submittedName>
        <fullName evidence="3">Zinc-ribbon domain-containing protein</fullName>
    </submittedName>
</protein>
<dbReference type="InterPro" id="IPR026870">
    <property type="entry name" value="Zinc_ribbon_dom"/>
</dbReference>
<keyword evidence="1" id="KW-1133">Transmembrane helix</keyword>
<evidence type="ECO:0000313" key="4">
    <source>
        <dbReference type="Proteomes" id="UP000824132"/>
    </source>
</evidence>
<organism evidence="3 4">
    <name type="scientific">Candidatus Borkfalkia avistercoris</name>
    <dbReference type="NCBI Taxonomy" id="2838504"/>
    <lineage>
        <taxon>Bacteria</taxon>
        <taxon>Bacillati</taxon>
        <taxon>Bacillota</taxon>
        <taxon>Clostridia</taxon>
        <taxon>Christensenellales</taxon>
        <taxon>Christensenellaceae</taxon>
        <taxon>Candidatus Borkfalkia</taxon>
    </lineage>
</organism>
<reference evidence="3" key="2">
    <citation type="submission" date="2021-04" db="EMBL/GenBank/DDBJ databases">
        <authorList>
            <person name="Gilroy R."/>
        </authorList>
    </citation>
    <scope>NUCLEOTIDE SEQUENCE</scope>
    <source>
        <strain evidence="3">CHK187-5294</strain>
    </source>
</reference>
<dbReference type="Pfam" id="PF13240">
    <property type="entry name" value="Zn_Ribbon_1"/>
    <property type="match status" value="1"/>
</dbReference>
<name>A0A9D2ID29_9FIRM</name>
<feature type="domain" description="Zinc-ribbon" evidence="2">
    <location>
        <begin position="2"/>
        <end position="23"/>
    </location>
</feature>
<evidence type="ECO:0000256" key="1">
    <source>
        <dbReference type="SAM" id="Phobius"/>
    </source>
</evidence>
<evidence type="ECO:0000313" key="3">
    <source>
        <dbReference type="EMBL" id="HIZ03780.1"/>
    </source>
</evidence>
<keyword evidence="1" id="KW-0472">Membrane</keyword>
<gene>
    <name evidence="3" type="ORF">H9727_05785</name>
</gene>
<evidence type="ECO:0000259" key="2">
    <source>
        <dbReference type="Pfam" id="PF13240"/>
    </source>
</evidence>
<keyword evidence="1" id="KW-0812">Transmembrane</keyword>
<dbReference type="EMBL" id="DXCL01000030">
    <property type="protein sequence ID" value="HIZ03780.1"/>
    <property type="molecule type" value="Genomic_DNA"/>
</dbReference>
<dbReference type="Proteomes" id="UP000824132">
    <property type="component" value="Unassembled WGS sequence"/>
</dbReference>
<dbReference type="AlphaFoldDB" id="A0A9D2ID29"/>
<feature type="transmembrane region" description="Helical" evidence="1">
    <location>
        <begin position="103"/>
        <end position="128"/>
    </location>
</feature>
<proteinExistence type="predicted"/>